<dbReference type="Pfam" id="PF00034">
    <property type="entry name" value="Cytochrom_C"/>
    <property type="match status" value="1"/>
</dbReference>
<keyword evidence="10" id="KW-1185">Reference proteome</keyword>
<evidence type="ECO:0000256" key="1">
    <source>
        <dbReference type="ARBA" id="ARBA00022448"/>
    </source>
</evidence>
<dbReference type="InterPro" id="IPR036909">
    <property type="entry name" value="Cyt_c-like_dom_sf"/>
</dbReference>
<feature type="chain" id="PRO_5031329749" evidence="7">
    <location>
        <begin position="25"/>
        <end position="136"/>
    </location>
</feature>
<reference evidence="9 10" key="1">
    <citation type="journal article" date="2006" name="Int. J. Syst. Evol. Microbiol.">
        <title>Dyella yeojuensis sp. nov., isolated from greenhouse soil in Korea.</title>
        <authorList>
            <person name="Kim B.Y."/>
            <person name="Weon H.Y."/>
            <person name="Lee K.H."/>
            <person name="Seok S.J."/>
            <person name="Kwon S.W."/>
            <person name="Go S.J."/>
            <person name="Stackebrandt E."/>
        </authorList>
    </citation>
    <scope>NUCLEOTIDE SEQUENCE [LARGE SCALE GENOMIC DNA]</scope>
    <source>
        <strain evidence="9 10">DSM 17673</strain>
    </source>
</reference>
<organism evidence="9 10">
    <name type="scientific">Luteibacter yeojuensis</name>
    <dbReference type="NCBI Taxonomy" id="345309"/>
    <lineage>
        <taxon>Bacteria</taxon>
        <taxon>Pseudomonadati</taxon>
        <taxon>Pseudomonadota</taxon>
        <taxon>Gammaproteobacteria</taxon>
        <taxon>Lysobacterales</taxon>
        <taxon>Rhodanobacteraceae</taxon>
        <taxon>Luteibacter</taxon>
    </lineage>
</organism>
<dbReference type="EMBL" id="JAAQTL010000001">
    <property type="protein sequence ID" value="NID14674.1"/>
    <property type="molecule type" value="Genomic_DNA"/>
</dbReference>
<dbReference type="InterPro" id="IPR002327">
    <property type="entry name" value="Cyt_c_1A/1B"/>
</dbReference>
<sequence length="136" mass="14694">MNPKACFLLCGVLMSTTISHRVAAADDAAAGKVLYQNQCSACHSVDEDRIGPRHRNVVGRKVASVPGYDYSSALKMLGGAWTPARLDQWLSGTQKMAPGSKMYLEMDDAEQRRLIIAFLESVSGPDDRGTTHASPP</sequence>
<evidence type="ECO:0000313" key="9">
    <source>
        <dbReference type="EMBL" id="NID14674.1"/>
    </source>
</evidence>
<feature type="domain" description="Cytochrome c" evidence="8">
    <location>
        <begin position="26"/>
        <end position="123"/>
    </location>
</feature>
<keyword evidence="1" id="KW-0813">Transport</keyword>
<evidence type="ECO:0000256" key="3">
    <source>
        <dbReference type="ARBA" id="ARBA00022723"/>
    </source>
</evidence>
<keyword evidence="2 6" id="KW-0349">Heme</keyword>
<keyword evidence="3 6" id="KW-0479">Metal-binding</keyword>
<dbReference type="GO" id="GO:0020037">
    <property type="term" value="F:heme binding"/>
    <property type="evidence" value="ECO:0007669"/>
    <property type="project" value="InterPro"/>
</dbReference>
<dbReference type="GO" id="GO:0046872">
    <property type="term" value="F:metal ion binding"/>
    <property type="evidence" value="ECO:0007669"/>
    <property type="project" value="UniProtKB-KW"/>
</dbReference>
<gene>
    <name evidence="9" type="ORF">HBF32_04240</name>
</gene>
<keyword evidence="7" id="KW-0732">Signal</keyword>
<keyword evidence="5 6" id="KW-0408">Iron</keyword>
<protein>
    <submittedName>
        <fullName evidence="9">C-type cytochrome</fullName>
    </submittedName>
</protein>
<evidence type="ECO:0000313" key="10">
    <source>
        <dbReference type="Proteomes" id="UP000518878"/>
    </source>
</evidence>
<dbReference type="RefSeq" id="WP_166698372.1">
    <property type="nucleotide sequence ID" value="NZ_JAAQTL010000001.1"/>
</dbReference>
<accession>A0A7X5TPF2</accession>
<evidence type="ECO:0000256" key="6">
    <source>
        <dbReference type="PROSITE-ProRule" id="PRU00433"/>
    </source>
</evidence>
<keyword evidence="4" id="KW-0249">Electron transport</keyword>
<dbReference type="Gene3D" id="1.10.760.10">
    <property type="entry name" value="Cytochrome c-like domain"/>
    <property type="match status" value="1"/>
</dbReference>
<evidence type="ECO:0000256" key="5">
    <source>
        <dbReference type="ARBA" id="ARBA00023004"/>
    </source>
</evidence>
<evidence type="ECO:0000256" key="4">
    <source>
        <dbReference type="ARBA" id="ARBA00022982"/>
    </source>
</evidence>
<dbReference type="PANTHER" id="PTHR11961">
    <property type="entry name" value="CYTOCHROME C"/>
    <property type="match status" value="1"/>
</dbReference>
<name>A0A7X5TPF2_9GAMM</name>
<dbReference type="Proteomes" id="UP000518878">
    <property type="component" value="Unassembled WGS sequence"/>
</dbReference>
<evidence type="ECO:0000259" key="8">
    <source>
        <dbReference type="PROSITE" id="PS51007"/>
    </source>
</evidence>
<evidence type="ECO:0000256" key="2">
    <source>
        <dbReference type="ARBA" id="ARBA00022617"/>
    </source>
</evidence>
<dbReference type="PRINTS" id="PR00604">
    <property type="entry name" value="CYTCHRMECIAB"/>
</dbReference>
<dbReference type="SUPFAM" id="SSF46626">
    <property type="entry name" value="Cytochrome c"/>
    <property type="match status" value="1"/>
</dbReference>
<dbReference type="PROSITE" id="PS51007">
    <property type="entry name" value="CYTC"/>
    <property type="match status" value="1"/>
</dbReference>
<dbReference type="GO" id="GO:0009055">
    <property type="term" value="F:electron transfer activity"/>
    <property type="evidence" value="ECO:0007669"/>
    <property type="project" value="InterPro"/>
</dbReference>
<dbReference type="InterPro" id="IPR009056">
    <property type="entry name" value="Cyt_c-like_dom"/>
</dbReference>
<feature type="signal peptide" evidence="7">
    <location>
        <begin position="1"/>
        <end position="24"/>
    </location>
</feature>
<evidence type="ECO:0000256" key="7">
    <source>
        <dbReference type="SAM" id="SignalP"/>
    </source>
</evidence>
<dbReference type="AlphaFoldDB" id="A0A7X5TPF2"/>
<proteinExistence type="predicted"/>
<comment type="caution">
    <text evidence="9">The sequence shown here is derived from an EMBL/GenBank/DDBJ whole genome shotgun (WGS) entry which is preliminary data.</text>
</comment>